<sequence length="221" mass="25054">MPRLSPADKAAAKKRAKQIKDAVELCGTASFSRVMMMTQEELRTLMLNLGDQRPTREPGNTMRKEVMKLQGEKFQAFCKYGSVWDNVSQQYEAIDAAEDRLRNDKGATPEELEEAIAVLQKFLDTSDPILNHGYDLIRMLNDNEALSLRQLVAAQGEATIYRQDRVYYQIKASRATLFCRKIRTKIVKPFKVCAATAKKICRKIRKAKKKKGKRPAGALVV</sequence>
<dbReference type="OrthoDB" id="3439768at2759"/>
<dbReference type="Proteomes" id="UP000011064">
    <property type="component" value="Unassembled WGS sequence"/>
</dbReference>
<evidence type="ECO:0000313" key="2">
    <source>
        <dbReference type="Proteomes" id="UP000011064"/>
    </source>
</evidence>
<accession>L8FR32</accession>
<proteinExistence type="predicted"/>
<dbReference type="EMBL" id="GL573181">
    <property type="protein sequence ID" value="ELR02933.1"/>
    <property type="molecule type" value="Genomic_DNA"/>
</dbReference>
<gene>
    <name evidence="1" type="ORF">GMDG_01154</name>
</gene>
<protein>
    <submittedName>
        <fullName evidence="1">Uncharacterized protein</fullName>
    </submittedName>
</protein>
<keyword evidence="2" id="KW-1185">Reference proteome</keyword>
<dbReference type="InParanoid" id="L8FR32"/>
<dbReference type="AlphaFoldDB" id="L8FR32"/>
<name>L8FR32_PSED2</name>
<evidence type="ECO:0000313" key="1">
    <source>
        <dbReference type="EMBL" id="ELR02933.1"/>
    </source>
</evidence>
<organism evidence="1 2">
    <name type="scientific">Pseudogymnoascus destructans (strain ATCC MYA-4855 / 20631-21)</name>
    <name type="common">Bat white-nose syndrome fungus</name>
    <name type="synonym">Geomyces destructans</name>
    <dbReference type="NCBI Taxonomy" id="658429"/>
    <lineage>
        <taxon>Eukaryota</taxon>
        <taxon>Fungi</taxon>
        <taxon>Dikarya</taxon>
        <taxon>Ascomycota</taxon>
        <taxon>Pezizomycotina</taxon>
        <taxon>Leotiomycetes</taxon>
        <taxon>Thelebolales</taxon>
        <taxon>Thelebolaceae</taxon>
        <taxon>Pseudogymnoascus</taxon>
    </lineage>
</organism>
<dbReference type="HOGENOM" id="CLU_083093_0_0_1"/>
<dbReference type="VEuPathDB" id="FungiDB:GMDG_01154"/>
<reference evidence="2" key="1">
    <citation type="submission" date="2010-09" db="EMBL/GenBank/DDBJ databases">
        <title>The genome sequence of Geomyces destructans 20631-21.</title>
        <authorList>
            <consortium name="The Broad Institute Genome Sequencing Platform"/>
            <person name="Cuomo C.A."/>
            <person name="Blehert D.S."/>
            <person name="Lorch J.M."/>
            <person name="Young S.K."/>
            <person name="Zeng Q."/>
            <person name="Gargeya S."/>
            <person name="Fitzgerald M."/>
            <person name="Haas B."/>
            <person name="Abouelleil A."/>
            <person name="Alvarado L."/>
            <person name="Arachchi H.M."/>
            <person name="Berlin A."/>
            <person name="Brown A."/>
            <person name="Chapman S.B."/>
            <person name="Chen Z."/>
            <person name="Dunbar C."/>
            <person name="Freedman E."/>
            <person name="Gearin G."/>
            <person name="Gellesch M."/>
            <person name="Goldberg J."/>
            <person name="Griggs A."/>
            <person name="Gujja S."/>
            <person name="Heiman D."/>
            <person name="Howarth C."/>
            <person name="Larson L."/>
            <person name="Lui A."/>
            <person name="MacDonald P.J.P."/>
            <person name="Montmayeur A."/>
            <person name="Murphy C."/>
            <person name="Neiman D."/>
            <person name="Pearson M."/>
            <person name="Priest M."/>
            <person name="Roberts A."/>
            <person name="Saif S."/>
            <person name="Shea T."/>
            <person name="Shenoy N."/>
            <person name="Sisk P."/>
            <person name="Stolte C."/>
            <person name="Sykes S."/>
            <person name="Wortman J."/>
            <person name="Nusbaum C."/>
            <person name="Birren B."/>
        </authorList>
    </citation>
    <scope>NUCLEOTIDE SEQUENCE [LARGE SCALE GENOMIC DNA]</scope>
    <source>
        <strain evidence="2">ATCC MYA-4855 / 20631-21</strain>
    </source>
</reference>